<comment type="caution">
    <text evidence="2">The sequence shown here is derived from an EMBL/GenBank/DDBJ whole genome shotgun (WGS) entry which is preliminary data.</text>
</comment>
<protein>
    <recommendedName>
        <fullName evidence="1">Predicted pPIWI-associating nuclease group 2 domain-containing protein</fullName>
    </recommendedName>
</protein>
<evidence type="ECO:0000313" key="3">
    <source>
        <dbReference type="Proteomes" id="UP001621714"/>
    </source>
</evidence>
<dbReference type="EMBL" id="JBANFI010000004">
    <property type="protein sequence ID" value="MFK7160759.1"/>
    <property type="molecule type" value="Genomic_DNA"/>
</dbReference>
<gene>
    <name evidence="2" type="ORF">V6U78_06880</name>
</gene>
<dbReference type="Proteomes" id="UP001621714">
    <property type="component" value="Unassembled WGS sequence"/>
</dbReference>
<proteinExistence type="predicted"/>
<accession>A0ABW8PY33</accession>
<dbReference type="Pfam" id="PF18166">
    <property type="entry name" value="pP_pnuc_2"/>
    <property type="match status" value="1"/>
</dbReference>
<evidence type="ECO:0000259" key="1">
    <source>
        <dbReference type="Pfam" id="PF18166"/>
    </source>
</evidence>
<dbReference type="InterPro" id="IPR041584">
    <property type="entry name" value="Put_pPIWI_pnuc_2"/>
</dbReference>
<sequence>MFLKGLLSSFTGILDSIHEIKTHVTEAVEEEVHDIVFNTLAFDSHEALIEISSQTVVDFVAIEGYNIEVIEPNQVIFNGFGYVECTLNYGSKSDSFSTDYTVPFTFKAFAPVDDVRKVDFYEQGMYLDNSAFYE</sequence>
<name>A0ABW8PY33_9GAMM</name>
<reference evidence="2 3" key="1">
    <citation type="submission" date="2024-02" db="EMBL/GenBank/DDBJ databases">
        <title>Marinospirillum sp. MEB 164 isolated from Lonar lake sediment.</title>
        <authorList>
            <person name="Joshi A."/>
            <person name="Thite S."/>
        </authorList>
    </citation>
    <scope>NUCLEOTIDE SEQUENCE [LARGE SCALE GENOMIC DNA]</scope>
    <source>
        <strain evidence="2 3">MEB164</strain>
    </source>
</reference>
<keyword evidence="3" id="KW-1185">Reference proteome</keyword>
<feature type="domain" description="Predicted pPIWI-associating nuclease group 2" evidence="1">
    <location>
        <begin position="18"/>
        <end position="133"/>
    </location>
</feature>
<evidence type="ECO:0000313" key="2">
    <source>
        <dbReference type="EMBL" id="MFK7160759.1"/>
    </source>
</evidence>
<dbReference type="RefSeq" id="WP_405339505.1">
    <property type="nucleotide sequence ID" value="NZ_JBANFI010000004.1"/>
</dbReference>
<organism evidence="2 3">
    <name type="scientific">Marinospirillum alkalitolerans</name>
    <dbReference type="NCBI Taxonomy" id="3123374"/>
    <lineage>
        <taxon>Bacteria</taxon>
        <taxon>Pseudomonadati</taxon>
        <taxon>Pseudomonadota</taxon>
        <taxon>Gammaproteobacteria</taxon>
        <taxon>Oceanospirillales</taxon>
        <taxon>Oceanospirillaceae</taxon>
        <taxon>Marinospirillum</taxon>
    </lineage>
</organism>